<sequence>MTTLEQSHLTASDFRLESNSACRVPVLWAEANEWLRFSLVARRCRTCPIAHPLIRMAMMRH</sequence>
<dbReference type="EMBL" id="FTPD01000023">
    <property type="protein sequence ID" value="SIT56752.1"/>
    <property type="molecule type" value="Genomic_DNA"/>
</dbReference>
<evidence type="ECO:0000313" key="2">
    <source>
        <dbReference type="Proteomes" id="UP000188388"/>
    </source>
</evidence>
<organism evidence="1 2">
    <name type="scientific">Mesorhizobium prunaredense</name>
    <dbReference type="NCBI Taxonomy" id="1631249"/>
    <lineage>
        <taxon>Bacteria</taxon>
        <taxon>Pseudomonadati</taxon>
        <taxon>Pseudomonadota</taxon>
        <taxon>Alphaproteobacteria</taxon>
        <taxon>Hyphomicrobiales</taxon>
        <taxon>Phyllobacteriaceae</taxon>
        <taxon>Mesorhizobium</taxon>
    </lineage>
</organism>
<dbReference type="Proteomes" id="UP000188388">
    <property type="component" value="Unassembled WGS sequence"/>
</dbReference>
<gene>
    <name evidence="1" type="ORF">BQ8794_30201</name>
</gene>
<reference evidence="2" key="1">
    <citation type="submission" date="2017-01" db="EMBL/GenBank/DDBJ databases">
        <authorList>
            <person name="Brunel B."/>
        </authorList>
    </citation>
    <scope>NUCLEOTIDE SEQUENCE [LARGE SCALE GENOMIC DNA]</scope>
</reference>
<accession>A0A1R3VD65</accession>
<evidence type="ECO:0000313" key="1">
    <source>
        <dbReference type="EMBL" id="SIT56752.1"/>
    </source>
</evidence>
<protein>
    <submittedName>
        <fullName evidence="1">Uncharacterized protein</fullName>
    </submittedName>
</protein>
<keyword evidence="2" id="KW-1185">Reference proteome</keyword>
<proteinExistence type="predicted"/>
<dbReference type="AlphaFoldDB" id="A0A1R3VD65"/>
<name>A0A1R3VD65_9HYPH</name>